<dbReference type="PATRIC" id="fig|1385369.3.peg.6981"/>
<dbReference type="InterPro" id="IPR050415">
    <property type="entry name" value="MRET"/>
</dbReference>
<sequence>MTMSYNIALNFEDGVTRFIESNAGETVADAAYRQGINIPLDCRDGACGTCKSFCESGRYDGGSYIEDALTDEEAEEGYCLTCQMKPQTDLVLRIDASSEVCKTQVSDFKSEVLGIEQLSDSTISLSLKVEDAGRLHFLPGQYVKIQVPGEQDSRSYSFSSPPGSDVATFLIRNVPGGLMSGYLTERARPGDTLTLKGPLGSFYLRDTKRPVLMLAGGTGLAPFLSMLGKVAETGCEQPIHLVYGVTTDGDLVEVETIAEYVKKIPNFTFATSVADKGSNHPLKGYVTHHLEAKHLNAGDVDVYLCGPPPMVEAVRTFFRDQGVNPVNFHYEKFTPSEVGVS</sequence>
<comment type="cofactor">
    <cofactor evidence="1">
        <name>[2Fe-2S] cluster</name>
        <dbReference type="ChEBI" id="CHEBI:190135"/>
    </cofactor>
</comment>
<dbReference type="Pfam" id="PF00970">
    <property type="entry name" value="FAD_binding_6"/>
    <property type="match status" value="1"/>
</dbReference>
<dbReference type="Gene3D" id="2.40.30.10">
    <property type="entry name" value="Translation factors"/>
    <property type="match status" value="1"/>
</dbReference>
<dbReference type="Gene3D" id="3.40.50.80">
    <property type="entry name" value="Nucleotide-binding domain of ferredoxin-NADP reductase (FNR) module"/>
    <property type="match status" value="1"/>
</dbReference>
<dbReference type="InterPro" id="IPR047683">
    <property type="entry name" value="BenC-like_FAD_NAD-bd"/>
</dbReference>
<dbReference type="CDD" id="cd06209">
    <property type="entry name" value="BenDO_FAD_NAD"/>
    <property type="match status" value="1"/>
</dbReference>
<dbReference type="InterPro" id="IPR017938">
    <property type="entry name" value="Riboflavin_synthase-like_b-brl"/>
</dbReference>
<organism evidence="4 5">
    <name type="scientific">Skermanella stibiiresistens SB22</name>
    <dbReference type="NCBI Taxonomy" id="1385369"/>
    <lineage>
        <taxon>Bacteria</taxon>
        <taxon>Pseudomonadati</taxon>
        <taxon>Pseudomonadota</taxon>
        <taxon>Alphaproteobacteria</taxon>
        <taxon>Rhodospirillales</taxon>
        <taxon>Azospirillaceae</taxon>
        <taxon>Skermanella</taxon>
    </lineage>
</organism>
<dbReference type="Pfam" id="PF00175">
    <property type="entry name" value="NAD_binding_1"/>
    <property type="match status" value="1"/>
</dbReference>
<dbReference type="STRING" id="1385369.N825_31965"/>
<dbReference type="GO" id="GO:0016491">
    <property type="term" value="F:oxidoreductase activity"/>
    <property type="evidence" value="ECO:0007669"/>
    <property type="project" value="InterPro"/>
</dbReference>
<keyword evidence="5" id="KW-1185">Reference proteome</keyword>
<comment type="caution">
    <text evidence="4">The sequence shown here is derived from an EMBL/GenBank/DDBJ whole genome shotgun (WGS) entry which is preliminary data.</text>
</comment>
<name>W9GU57_9PROT</name>
<dbReference type="SUPFAM" id="SSF54292">
    <property type="entry name" value="2Fe-2S ferredoxin-like"/>
    <property type="match status" value="1"/>
</dbReference>
<dbReference type="PANTHER" id="PTHR47354:SF5">
    <property type="entry name" value="PROTEIN RFBI"/>
    <property type="match status" value="1"/>
</dbReference>
<accession>W9GU57</accession>
<dbReference type="Gene3D" id="3.10.20.30">
    <property type="match status" value="1"/>
</dbReference>
<dbReference type="Proteomes" id="UP000019486">
    <property type="component" value="Unassembled WGS sequence"/>
</dbReference>
<dbReference type="PRINTS" id="PR00410">
    <property type="entry name" value="PHEHYDRXLASE"/>
</dbReference>
<dbReference type="InterPro" id="IPR006058">
    <property type="entry name" value="2Fe2S_fd_BS"/>
</dbReference>
<dbReference type="Pfam" id="PF00111">
    <property type="entry name" value="Fer2"/>
    <property type="match status" value="1"/>
</dbReference>
<dbReference type="GO" id="GO:0051537">
    <property type="term" value="F:2 iron, 2 sulfur cluster binding"/>
    <property type="evidence" value="ECO:0007669"/>
    <property type="project" value="InterPro"/>
</dbReference>
<dbReference type="InterPro" id="IPR039261">
    <property type="entry name" value="FNR_nucleotide-bd"/>
</dbReference>
<feature type="domain" description="FAD-binding FR-type" evidence="3">
    <location>
        <begin position="105"/>
        <end position="205"/>
    </location>
</feature>
<dbReference type="SUPFAM" id="SSF52343">
    <property type="entry name" value="Ferredoxin reductase-like, C-terminal NADP-linked domain"/>
    <property type="match status" value="1"/>
</dbReference>
<dbReference type="PROSITE" id="PS51085">
    <property type="entry name" value="2FE2S_FER_2"/>
    <property type="match status" value="1"/>
</dbReference>
<evidence type="ECO:0000256" key="1">
    <source>
        <dbReference type="ARBA" id="ARBA00034078"/>
    </source>
</evidence>
<dbReference type="SUPFAM" id="SSF63380">
    <property type="entry name" value="Riboflavin synthase domain-like"/>
    <property type="match status" value="1"/>
</dbReference>
<dbReference type="PRINTS" id="PR00371">
    <property type="entry name" value="FPNCR"/>
</dbReference>
<evidence type="ECO:0000313" key="4">
    <source>
        <dbReference type="EMBL" id="EWY35972.1"/>
    </source>
</evidence>
<dbReference type="InterPro" id="IPR012675">
    <property type="entry name" value="Beta-grasp_dom_sf"/>
</dbReference>
<proteinExistence type="predicted"/>
<dbReference type="InterPro" id="IPR008333">
    <property type="entry name" value="Cbr1-like_FAD-bd_dom"/>
</dbReference>
<dbReference type="PROSITE" id="PS00197">
    <property type="entry name" value="2FE2S_FER_1"/>
    <property type="match status" value="1"/>
</dbReference>
<dbReference type="PROSITE" id="PS51384">
    <property type="entry name" value="FAD_FR"/>
    <property type="match status" value="1"/>
</dbReference>
<protein>
    <submittedName>
        <fullName evidence="4">NADH oxidase</fullName>
    </submittedName>
</protein>
<dbReference type="NCBIfam" id="NF040810">
    <property type="entry name" value="BenC"/>
    <property type="match status" value="1"/>
</dbReference>
<dbReference type="CDD" id="cd00207">
    <property type="entry name" value="fer2"/>
    <property type="match status" value="1"/>
</dbReference>
<reference evidence="4 5" key="1">
    <citation type="submission" date="2013-08" db="EMBL/GenBank/DDBJ databases">
        <title>The genome sequence of Skermanella stibiiresistens.</title>
        <authorList>
            <person name="Zhu W."/>
            <person name="Wang G."/>
        </authorList>
    </citation>
    <scope>NUCLEOTIDE SEQUENCE [LARGE SCALE GENOMIC DNA]</scope>
    <source>
        <strain evidence="4 5">SB22</strain>
    </source>
</reference>
<dbReference type="InterPro" id="IPR017927">
    <property type="entry name" value="FAD-bd_FR_type"/>
</dbReference>
<evidence type="ECO:0000259" key="3">
    <source>
        <dbReference type="PROSITE" id="PS51384"/>
    </source>
</evidence>
<dbReference type="PANTHER" id="PTHR47354">
    <property type="entry name" value="NADH OXIDOREDUCTASE HCR"/>
    <property type="match status" value="1"/>
</dbReference>
<gene>
    <name evidence="4" type="ORF">N825_31965</name>
</gene>
<evidence type="ECO:0000259" key="2">
    <source>
        <dbReference type="PROSITE" id="PS51085"/>
    </source>
</evidence>
<evidence type="ECO:0000313" key="5">
    <source>
        <dbReference type="Proteomes" id="UP000019486"/>
    </source>
</evidence>
<dbReference type="EMBL" id="AVFL01000058">
    <property type="protein sequence ID" value="EWY35972.1"/>
    <property type="molecule type" value="Genomic_DNA"/>
</dbReference>
<dbReference type="InterPro" id="IPR001041">
    <property type="entry name" value="2Fe-2S_ferredoxin-type"/>
</dbReference>
<dbReference type="InterPro" id="IPR001709">
    <property type="entry name" value="Flavoprot_Pyr_Nucl_cyt_Rdtase"/>
</dbReference>
<feature type="domain" description="2Fe-2S ferredoxin-type" evidence="2">
    <location>
        <begin position="5"/>
        <end position="98"/>
    </location>
</feature>
<dbReference type="AlphaFoldDB" id="W9GU57"/>
<dbReference type="InterPro" id="IPR036010">
    <property type="entry name" value="2Fe-2S_ferredoxin-like_sf"/>
</dbReference>
<dbReference type="InterPro" id="IPR001433">
    <property type="entry name" value="OxRdtase_FAD/NAD-bd"/>
</dbReference>